<sequence>MRCAIYFIPPPDDPLTVAAAQWLRRDAYSGAGTVCPIDGLTDADHAFLTALPRRYGFHATLKAPFRLAEGKSVHDLERQLDAFSERIAPLALSVRIALVDSFFAIVPEARDPDLDMLAARVVTEFDAFRSQLTEVDLARRDVSRLTGRQLANLMNWGHPGVFDQFRFHMTLTGPIDHLERDHVATVLNRHFGGLGTGSLEIGQLVLAVEPEPHAPFLVHSTHRFAVHDRLRIA</sequence>
<protein>
    <submittedName>
        <fullName evidence="1">DUF1045 domain-containing protein</fullName>
    </submittedName>
</protein>
<dbReference type="PIRSF" id="PIRSF033328">
    <property type="entry name" value="Phest_Mll4975"/>
    <property type="match status" value="1"/>
</dbReference>
<comment type="caution">
    <text evidence="1">The sequence shown here is derived from an EMBL/GenBank/DDBJ whole genome shotgun (WGS) entry which is preliminary data.</text>
</comment>
<name>A0A933L0R9_9HYPH</name>
<dbReference type="EMBL" id="JACRAF010000015">
    <property type="protein sequence ID" value="MBI4920925.1"/>
    <property type="molecule type" value="Genomic_DNA"/>
</dbReference>
<gene>
    <name evidence="1" type="ORF">HY834_04195</name>
</gene>
<evidence type="ECO:0000313" key="1">
    <source>
        <dbReference type="EMBL" id="MBI4920925.1"/>
    </source>
</evidence>
<reference evidence="1" key="1">
    <citation type="submission" date="2020-07" db="EMBL/GenBank/DDBJ databases">
        <title>Huge and variable diversity of episymbiotic CPR bacteria and DPANN archaea in groundwater ecosystems.</title>
        <authorList>
            <person name="He C.Y."/>
            <person name="Keren R."/>
            <person name="Whittaker M."/>
            <person name="Farag I.F."/>
            <person name="Doudna J."/>
            <person name="Cate J.H.D."/>
            <person name="Banfield J.F."/>
        </authorList>
    </citation>
    <scope>NUCLEOTIDE SEQUENCE</scope>
    <source>
        <strain evidence="1">NC_groundwater_1586_Pr3_B-0.1um_66_15</strain>
    </source>
</reference>
<accession>A0A933L0R9</accession>
<dbReference type="Proteomes" id="UP000782610">
    <property type="component" value="Unassembled WGS sequence"/>
</dbReference>
<dbReference type="AlphaFoldDB" id="A0A933L0R9"/>
<organism evidence="1 2">
    <name type="scientific">Devosia nanyangense</name>
    <dbReference type="NCBI Taxonomy" id="1228055"/>
    <lineage>
        <taxon>Bacteria</taxon>
        <taxon>Pseudomonadati</taxon>
        <taxon>Pseudomonadota</taxon>
        <taxon>Alphaproteobacteria</taxon>
        <taxon>Hyphomicrobiales</taxon>
        <taxon>Devosiaceae</taxon>
        <taxon>Devosia</taxon>
    </lineage>
</organism>
<dbReference type="InterPro" id="IPR009389">
    <property type="entry name" value="DUF1045"/>
</dbReference>
<dbReference type="Pfam" id="PF06299">
    <property type="entry name" value="DUF1045"/>
    <property type="match status" value="1"/>
</dbReference>
<evidence type="ECO:0000313" key="2">
    <source>
        <dbReference type="Proteomes" id="UP000782610"/>
    </source>
</evidence>
<proteinExistence type="predicted"/>